<accession>A0A6J5NT28</accession>
<evidence type="ECO:0000313" key="1">
    <source>
        <dbReference type="EMBL" id="CAB4160471.1"/>
    </source>
</evidence>
<dbReference type="EMBL" id="LR796697">
    <property type="protein sequence ID" value="CAB4160471.1"/>
    <property type="molecule type" value="Genomic_DNA"/>
</dbReference>
<reference evidence="1" key="1">
    <citation type="submission" date="2020-04" db="EMBL/GenBank/DDBJ databases">
        <authorList>
            <person name="Chiriac C."/>
            <person name="Salcher M."/>
            <person name="Ghai R."/>
            <person name="Kavagutti S V."/>
        </authorList>
    </citation>
    <scope>NUCLEOTIDE SEQUENCE</scope>
</reference>
<sequence>MPVTDRLSDKNLIELAKQQYENKQKSTVPSVLVPLPSNGQVYPESSPLRKGHIEMRYMTAYDEDILTNSTYIKQGIVLDKLVQSLVLDAVNIDDLIVADKEAMIIAARIHGYGHEYGVTVMDPNTGKALQRVLDLSKLQINALQLQSNAAGEFDYTDIGIAIKFKYISRKEIESISDDHAVSDFLKLTITEVNGTRAEHDIDKFIRYQMTPIESKKFRKFVADNMPSIKLESQFTGEDGGTFTAGFQIKADFFWV</sequence>
<dbReference type="Pfam" id="PF12322">
    <property type="entry name" value="T4_baseplate"/>
    <property type="match status" value="1"/>
</dbReference>
<name>A0A6J5NT28_9CAUD</name>
<organism evidence="1">
    <name type="scientific">uncultured Caudovirales phage</name>
    <dbReference type="NCBI Taxonomy" id="2100421"/>
    <lineage>
        <taxon>Viruses</taxon>
        <taxon>Duplodnaviria</taxon>
        <taxon>Heunggongvirae</taxon>
        <taxon>Uroviricota</taxon>
        <taxon>Caudoviricetes</taxon>
        <taxon>Peduoviridae</taxon>
        <taxon>Maltschvirus</taxon>
        <taxon>Maltschvirus maltsch</taxon>
    </lineage>
</organism>
<gene>
    <name evidence="1" type="ORF">UFOVP723_210</name>
</gene>
<dbReference type="InterPro" id="IPR024364">
    <property type="entry name" value="Baseplate_phage_T4-like"/>
</dbReference>
<proteinExistence type="predicted"/>
<protein>
    <submittedName>
        <fullName evidence="1">Uncharacterized protein</fullName>
    </submittedName>
</protein>